<dbReference type="Proteomes" id="UP001558613">
    <property type="component" value="Unassembled WGS sequence"/>
</dbReference>
<organism evidence="1 2">
    <name type="scientific">Cirrhinus molitorella</name>
    <name type="common">mud carp</name>
    <dbReference type="NCBI Taxonomy" id="172907"/>
    <lineage>
        <taxon>Eukaryota</taxon>
        <taxon>Metazoa</taxon>
        <taxon>Chordata</taxon>
        <taxon>Craniata</taxon>
        <taxon>Vertebrata</taxon>
        <taxon>Euteleostomi</taxon>
        <taxon>Actinopterygii</taxon>
        <taxon>Neopterygii</taxon>
        <taxon>Teleostei</taxon>
        <taxon>Ostariophysi</taxon>
        <taxon>Cypriniformes</taxon>
        <taxon>Cyprinidae</taxon>
        <taxon>Labeoninae</taxon>
        <taxon>Labeonini</taxon>
        <taxon>Cirrhinus</taxon>
    </lineage>
</organism>
<proteinExistence type="predicted"/>
<name>A0ABR3NAU9_9TELE</name>
<dbReference type="EMBL" id="JAYMGO010000005">
    <property type="protein sequence ID" value="KAL1274078.1"/>
    <property type="molecule type" value="Genomic_DNA"/>
</dbReference>
<reference evidence="1 2" key="1">
    <citation type="submission" date="2023-09" db="EMBL/GenBank/DDBJ databases">
        <authorList>
            <person name="Wang M."/>
        </authorList>
    </citation>
    <scope>NUCLEOTIDE SEQUENCE [LARGE SCALE GENOMIC DNA]</scope>
    <source>
        <strain evidence="1">GT-2023</strain>
        <tissue evidence="1">Liver</tissue>
    </source>
</reference>
<evidence type="ECO:0000313" key="1">
    <source>
        <dbReference type="EMBL" id="KAL1274078.1"/>
    </source>
</evidence>
<evidence type="ECO:0000313" key="2">
    <source>
        <dbReference type="Proteomes" id="UP001558613"/>
    </source>
</evidence>
<keyword evidence="2" id="KW-1185">Reference proteome</keyword>
<gene>
    <name evidence="1" type="ORF">QQF64_026892</name>
</gene>
<protein>
    <submittedName>
        <fullName evidence="1">Uncharacterized protein</fullName>
    </submittedName>
</protein>
<comment type="caution">
    <text evidence="1">The sequence shown here is derived from an EMBL/GenBank/DDBJ whole genome shotgun (WGS) entry which is preliminary data.</text>
</comment>
<accession>A0ABR3NAU9</accession>
<sequence>MLHSQPTVFLHKPVIFQQHPSRDNVCSSISRLPLTLSPRNLSYIPTPSQQCVLRFTVRLTVSQMQSAQRSIVKLREIVGGLYPHRPLVEATREAVTLLCGIKRCSSARTHVAQLDARAFMAV</sequence>